<dbReference type="Proteomes" id="UP000077755">
    <property type="component" value="Chromosome 6"/>
</dbReference>
<keyword evidence="5" id="KW-0804">Transcription</keyword>
<evidence type="ECO:0000256" key="1">
    <source>
        <dbReference type="ARBA" id="ARBA00004123"/>
    </source>
</evidence>
<feature type="compositionally biased region" description="Polar residues" evidence="6">
    <location>
        <begin position="248"/>
        <end position="260"/>
    </location>
</feature>
<dbReference type="SMART" id="SM00951">
    <property type="entry name" value="QLQ"/>
    <property type="match status" value="1"/>
</dbReference>
<comment type="similarity">
    <text evidence="2 5">Belongs to the GRF family.</text>
</comment>
<dbReference type="EMBL" id="CP093348">
    <property type="protein sequence ID" value="WOH06965.1"/>
    <property type="molecule type" value="Genomic_DNA"/>
</dbReference>
<dbReference type="OrthoDB" id="1927209at2759"/>
<evidence type="ECO:0000313" key="11">
    <source>
        <dbReference type="Proteomes" id="UP000077755"/>
    </source>
</evidence>
<evidence type="ECO:0000256" key="5">
    <source>
        <dbReference type="RuleBase" id="RU367127"/>
    </source>
</evidence>
<dbReference type="GO" id="GO:0006355">
    <property type="term" value="P:regulation of DNA-templated transcription"/>
    <property type="evidence" value="ECO:0007669"/>
    <property type="project" value="InterPro"/>
</dbReference>
<evidence type="ECO:0000259" key="8">
    <source>
        <dbReference type="PROSITE" id="PS51667"/>
    </source>
</evidence>
<feature type="domain" description="QLQ" evidence="7">
    <location>
        <begin position="133"/>
        <end position="168"/>
    </location>
</feature>
<dbReference type="EMBL" id="LNRQ01000006">
    <property type="protein sequence ID" value="KZM92570.1"/>
    <property type="molecule type" value="Genomic_DNA"/>
</dbReference>
<evidence type="ECO:0000256" key="3">
    <source>
        <dbReference type="ARBA" id="ARBA00023242"/>
    </source>
</evidence>
<feature type="region of interest" description="Disordered" evidence="6">
    <location>
        <begin position="233"/>
        <end position="260"/>
    </location>
</feature>
<comment type="domain">
    <text evidence="5">The QLQ domain and WRC domain may be involved in protein-protein interaction and DNA-binding, respectively.</text>
</comment>
<proteinExistence type="inferred from homology"/>
<dbReference type="GO" id="GO:0005524">
    <property type="term" value="F:ATP binding"/>
    <property type="evidence" value="ECO:0007669"/>
    <property type="project" value="UniProtKB-UniRule"/>
</dbReference>
<feature type="domain" description="WRC" evidence="8">
    <location>
        <begin position="202"/>
        <end position="246"/>
    </location>
</feature>
<dbReference type="OMA" id="LMAFHES"/>
<evidence type="ECO:0000259" key="7">
    <source>
        <dbReference type="PROSITE" id="PS51666"/>
    </source>
</evidence>
<reference evidence="9" key="1">
    <citation type="journal article" date="2016" name="Nat. Genet.">
        <title>A high-quality carrot genome assembly provides new insights into carotenoid accumulation and asterid genome evolution.</title>
        <authorList>
            <person name="Iorizzo M."/>
            <person name="Ellison S."/>
            <person name="Senalik D."/>
            <person name="Zeng P."/>
            <person name="Satapoomin P."/>
            <person name="Huang J."/>
            <person name="Bowman M."/>
            <person name="Iovene M."/>
            <person name="Sanseverino W."/>
            <person name="Cavagnaro P."/>
            <person name="Yildiz M."/>
            <person name="Macko-Podgorni A."/>
            <person name="Moranska E."/>
            <person name="Grzebelus E."/>
            <person name="Grzebelus D."/>
            <person name="Ashrafi H."/>
            <person name="Zheng Z."/>
            <person name="Cheng S."/>
            <person name="Spooner D."/>
            <person name="Van Deynze A."/>
            <person name="Simon P."/>
        </authorList>
    </citation>
    <scope>NUCLEOTIDE SEQUENCE [LARGE SCALE GENOMIC DNA]</scope>
    <source>
        <tissue evidence="9">Leaf</tissue>
    </source>
</reference>
<dbReference type="GO" id="GO:0006351">
    <property type="term" value="P:DNA-templated transcription"/>
    <property type="evidence" value="ECO:0007669"/>
    <property type="project" value="UniProtKB-UniRule"/>
</dbReference>
<dbReference type="Gramene" id="KZM92570">
    <property type="protein sequence ID" value="KZM92570"/>
    <property type="gene ID" value="DCAR_020065"/>
</dbReference>
<evidence type="ECO:0000256" key="4">
    <source>
        <dbReference type="PROSITE-ProRule" id="PRU01002"/>
    </source>
</evidence>
<feature type="region of interest" description="Disordered" evidence="6">
    <location>
        <begin position="540"/>
        <end position="569"/>
    </location>
</feature>
<evidence type="ECO:0000313" key="10">
    <source>
        <dbReference type="EMBL" id="WOH06965.1"/>
    </source>
</evidence>
<reference evidence="10" key="2">
    <citation type="submission" date="2022-03" db="EMBL/GenBank/DDBJ databases">
        <title>Draft title - Genomic analysis of global carrot germplasm unveils the trajectory of domestication and the origin of high carotenoid orange carrot.</title>
        <authorList>
            <person name="Iorizzo M."/>
            <person name="Ellison S."/>
            <person name="Senalik D."/>
            <person name="Macko-Podgorni A."/>
            <person name="Grzebelus D."/>
            <person name="Bostan H."/>
            <person name="Rolling W."/>
            <person name="Curaba J."/>
            <person name="Simon P."/>
        </authorList>
    </citation>
    <scope>NUCLEOTIDE SEQUENCE</scope>
    <source>
        <tissue evidence="10">Leaf</tissue>
    </source>
</reference>
<dbReference type="STRING" id="79200.A0A161ZZ17"/>
<dbReference type="InterPro" id="IPR014978">
    <property type="entry name" value="Gln-Leu-Gln_QLQ"/>
</dbReference>
<dbReference type="PROSITE" id="PS51666">
    <property type="entry name" value="QLQ"/>
    <property type="match status" value="1"/>
</dbReference>
<keyword evidence="3 4" id="KW-0539">Nucleus</keyword>
<dbReference type="InterPro" id="IPR014977">
    <property type="entry name" value="WRC_dom"/>
</dbReference>
<keyword evidence="5" id="KW-0805">Transcription regulation</keyword>
<keyword evidence="5" id="KW-0010">Activator</keyword>
<dbReference type="PANTHER" id="PTHR31602:SF51">
    <property type="entry name" value="GROWTH-REGULATING FACTOR"/>
    <property type="match status" value="1"/>
</dbReference>
<accession>A0A161ZZ17</accession>
<comment type="function">
    <text evidence="5">Transcription activator.</text>
</comment>
<dbReference type="Pfam" id="PF08880">
    <property type="entry name" value="QLQ"/>
    <property type="match status" value="1"/>
</dbReference>
<dbReference type="GO" id="GO:0005634">
    <property type="term" value="C:nucleus"/>
    <property type="evidence" value="ECO:0007669"/>
    <property type="project" value="UniProtKB-SubCell"/>
</dbReference>
<sequence>MDFGVDAVGFAASDTTTSTLFSDAPDAKLKLYGSGSFKQQRSGEDEWKDFRKVAKMCNENAGDLYGSKNVLQERSSKSSSSLFSDGQMLSFSSPNLQPYSYFNGSSTSPYSRNGGYGSGGLSSGNMHGILTGPFTPSQWMELQHQALIYKYITANSPVPSNLLNPIRKALDSAGFSSFPGAYLRPNTLGWGAFHLGFSNNTDPEPGRCRRTDGKKWRCSRDAVPDQKYCERHVNRGRHRSRKPVEGQSGHSVSGTTNTTAKFLPTSSASVVPANGTSNNIGLSHHQLNNLQHGASNPSATPHLNRNYPNKTSVDEKIQDRTGLSMLSSDIGLKENQFLTQKQMNFYQEPSRSEFGLVCSDSLLNPFQKSTSMISYDSSKDIIDSQNKSQHSLRQFMDDWPKNQTEHSSISWPAIDMQSDRTQLSISIPMAASDFMSSTSSPTNENRAVSPLRLSRDLDSTQMGLGMNGMFSETDQRQANWIPIAWENSMGGPLGEVLHSTNNSADCNNASALNLMTEGWDSSPRLATSPTGVLQKTTFHSLSNSSAGSSPRTENNLLGMHQLSSSMPTL</sequence>
<dbReference type="InterPro" id="IPR031137">
    <property type="entry name" value="GRF"/>
</dbReference>
<organism evidence="9">
    <name type="scientific">Daucus carota subsp. sativus</name>
    <name type="common">Carrot</name>
    <dbReference type="NCBI Taxonomy" id="79200"/>
    <lineage>
        <taxon>Eukaryota</taxon>
        <taxon>Viridiplantae</taxon>
        <taxon>Streptophyta</taxon>
        <taxon>Embryophyta</taxon>
        <taxon>Tracheophyta</taxon>
        <taxon>Spermatophyta</taxon>
        <taxon>Magnoliopsida</taxon>
        <taxon>eudicotyledons</taxon>
        <taxon>Gunneridae</taxon>
        <taxon>Pentapetalae</taxon>
        <taxon>asterids</taxon>
        <taxon>campanulids</taxon>
        <taxon>Apiales</taxon>
        <taxon>Apiaceae</taxon>
        <taxon>Apioideae</taxon>
        <taxon>Scandiceae</taxon>
        <taxon>Daucinae</taxon>
        <taxon>Daucus</taxon>
        <taxon>Daucus sect. Daucus</taxon>
    </lineage>
</organism>
<dbReference type="PANTHER" id="PTHR31602">
    <property type="entry name" value="GROWTH-REGULATING FACTOR 5"/>
    <property type="match status" value="1"/>
</dbReference>
<evidence type="ECO:0000256" key="6">
    <source>
        <dbReference type="SAM" id="MobiDB-lite"/>
    </source>
</evidence>
<feature type="short sequence motif" description="Bipartite nuclear localization signal" evidence="4">
    <location>
        <begin position="235"/>
        <end position="242"/>
    </location>
</feature>
<protein>
    <recommendedName>
        <fullName evidence="5">Growth-regulating factor</fullName>
    </recommendedName>
</protein>
<comment type="subcellular location">
    <subcellularLocation>
        <location evidence="1 4 5">Nucleus</location>
    </subcellularLocation>
</comment>
<feature type="short sequence motif" description="Bipartite nuclear localization signal" evidence="4">
    <location>
        <begin position="207"/>
        <end position="217"/>
    </location>
</feature>
<keyword evidence="11" id="KW-1185">Reference proteome</keyword>
<gene>
    <name evidence="9" type="ORF">DCAR_020065</name>
    <name evidence="10" type="ORF">DCAR_0626394</name>
</gene>
<dbReference type="KEGG" id="dcr:108192775"/>
<name>A0A161ZZ17_DAUCS</name>
<evidence type="ECO:0000313" key="9">
    <source>
        <dbReference type="EMBL" id="KZM92570.1"/>
    </source>
</evidence>
<dbReference type="Pfam" id="PF08879">
    <property type="entry name" value="WRC"/>
    <property type="match status" value="1"/>
</dbReference>
<dbReference type="PROSITE" id="PS51667">
    <property type="entry name" value="WRC"/>
    <property type="match status" value="1"/>
</dbReference>
<dbReference type="AlphaFoldDB" id="A0A161ZZ17"/>
<dbReference type="GO" id="GO:0099402">
    <property type="term" value="P:plant organ development"/>
    <property type="evidence" value="ECO:0007669"/>
    <property type="project" value="UniProtKB-ARBA"/>
</dbReference>
<evidence type="ECO:0000256" key="2">
    <source>
        <dbReference type="ARBA" id="ARBA00008122"/>
    </source>
</evidence>